<dbReference type="Proteomes" id="UP000297729">
    <property type="component" value="Unassembled WGS sequence"/>
</dbReference>
<dbReference type="RefSeq" id="WP_135202088.1">
    <property type="nucleotide sequence ID" value="NZ_SPVG01000138.1"/>
</dbReference>
<gene>
    <name evidence="1" type="ORF">E4L98_13595</name>
</gene>
<proteinExistence type="predicted"/>
<comment type="caution">
    <text evidence="1">The sequence shown here is derived from an EMBL/GenBank/DDBJ whole genome shotgun (WGS) entry which is preliminary data.</text>
</comment>
<sequence length="74" mass="7974">MTCYQVNGFLLVIQAKMAQVKFDFLFDKGIIMRSKFIKLTVAATLLTSSAVALAANTGCCGDIVCCIKMLACCL</sequence>
<dbReference type="AlphaFoldDB" id="A0A4Y9SI56"/>
<name>A0A4Y9SI56_9BURK</name>
<dbReference type="EMBL" id="SPVG01000138">
    <property type="protein sequence ID" value="TFW21328.1"/>
    <property type="molecule type" value="Genomic_DNA"/>
</dbReference>
<evidence type="ECO:0000313" key="2">
    <source>
        <dbReference type="Proteomes" id="UP000297729"/>
    </source>
</evidence>
<keyword evidence="2" id="KW-1185">Reference proteome</keyword>
<accession>A0A4Y9SI56</accession>
<protein>
    <submittedName>
        <fullName evidence="1">Uncharacterized protein</fullName>
    </submittedName>
</protein>
<reference evidence="1 2" key="1">
    <citation type="submission" date="2019-03" db="EMBL/GenBank/DDBJ databases">
        <title>Draft Genome Sequence of Duganella callidus sp. nov., a Novel Duganella Species Isolated from Cultivated Soil.</title>
        <authorList>
            <person name="Raths R."/>
            <person name="Peta V."/>
            <person name="Bucking H."/>
        </authorList>
    </citation>
    <scope>NUCLEOTIDE SEQUENCE [LARGE SCALE GENOMIC DNA]</scope>
    <source>
        <strain evidence="1 2">DN04</strain>
    </source>
</reference>
<evidence type="ECO:0000313" key="1">
    <source>
        <dbReference type="EMBL" id="TFW21328.1"/>
    </source>
</evidence>
<organism evidence="1 2">
    <name type="scientific">Duganella callida</name>
    <dbReference type="NCBI Taxonomy" id="2561932"/>
    <lineage>
        <taxon>Bacteria</taxon>
        <taxon>Pseudomonadati</taxon>
        <taxon>Pseudomonadota</taxon>
        <taxon>Betaproteobacteria</taxon>
        <taxon>Burkholderiales</taxon>
        <taxon>Oxalobacteraceae</taxon>
        <taxon>Telluria group</taxon>
        <taxon>Duganella</taxon>
    </lineage>
</organism>